<accession>A0A4Z2I040</accession>
<dbReference type="Proteomes" id="UP000314294">
    <property type="component" value="Unassembled WGS sequence"/>
</dbReference>
<protein>
    <submittedName>
        <fullName evidence="3">Uncharacterized protein</fullName>
    </submittedName>
</protein>
<feature type="chain" id="PRO_5021230522" evidence="2">
    <location>
        <begin position="19"/>
        <end position="121"/>
    </location>
</feature>
<keyword evidence="4" id="KW-1185">Reference proteome</keyword>
<evidence type="ECO:0000313" key="3">
    <source>
        <dbReference type="EMBL" id="TNN71327.1"/>
    </source>
</evidence>
<proteinExistence type="predicted"/>
<organism evidence="3 4">
    <name type="scientific">Liparis tanakae</name>
    <name type="common">Tanaka's snailfish</name>
    <dbReference type="NCBI Taxonomy" id="230148"/>
    <lineage>
        <taxon>Eukaryota</taxon>
        <taxon>Metazoa</taxon>
        <taxon>Chordata</taxon>
        <taxon>Craniata</taxon>
        <taxon>Vertebrata</taxon>
        <taxon>Euteleostomi</taxon>
        <taxon>Actinopterygii</taxon>
        <taxon>Neopterygii</taxon>
        <taxon>Teleostei</taxon>
        <taxon>Neoteleostei</taxon>
        <taxon>Acanthomorphata</taxon>
        <taxon>Eupercaria</taxon>
        <taxon>Perciformes</taxon>
        <taxon>Cottioidei</taxon>
        <taxon>Cottales</taxon>
        <taxon>Liparidae</taxon>
        <taxon>Liparis</taxon>
    </lineage>
</organism>
<dbReference type="EMBL" id="SRLO01000151">
    <property type="protein sequence ID" value="TNN71327.1"/>
    <property type="molecule type" value="Genomic_DNA"/>
</dbReference>
<evidence type="ECO:0000256" key="2">
    <source>
        <dbReference type="SAM" id="SignalP"/>
    </source>
</evidence>
<evidence type="ECO:0000313" key="4">
    <source>
        <dbReference type="Proteomes" id="UP000314294"/>
    </source>
</evidence>
<comment type="caution">
    <text evidence="3">The sequence shown here is derived from an EMBL/GenBank/DDBJ whole genome shotgun (WGS) entry which is preliminary data.</text>
</comment>
<gene>
    <name evidence="3" type="ORF">EYF80_018405</name>
</gene>
<keyword evidence="2" id="KW-0732">Signal</keyword>
<feature type="signal peptide" evidence="2">
    <location>
        <begin position="1"/>
        <end position="18"/>
    </location>
</feature>
<sequence length="121" mass="13237">MRCLVPLCAFLAAAALHSDQIEFEAAQKNEAAQMNVEKQIEAADDNTEGGGNSNTTAAALEESQSESSEEADEHHDAVPEIMKSVKIQPSWNQMHWSENAAQRVDPALSSPMPELHCAYRQ</sequence>
<dbReference type="OrthoDB" id="8955667at2759"/>
<feature type="region of interest" description="Disordered" evidence="1">
    <location>
        <begin position="31"/>
        <end position="82"/>
    </location>
</feature>
<evidence type="ECO:0000256" key="1">
    <source>
        <dbReference type="SAM" id="MobiDB-lite"/>
    </source>
</evidence>
<name>A0A4Z2I040_9TELE</name>
<dbReference type="AlphaFoldDB" id="A0A4Z2I040"/>
<reference evidence="3 4" key="1">
    <citation type="submission" date="2019-03" db="EMBL/GenBank/DDBJ databases">
        <title>First draft genome of Liparis tanakae, snailfish: a comprehensive survey of snailfish specific genes.</title>
        <authorList>
            <person name="Kim W."/>
            <person name="Song I."/>
            <person name="Jeong J.-H."/>
            <person name="Kim D."/>
            <person name="Kim S."/>
            <person name="Ryu S."/>
            <person name="Song J.Y."/>
            <person name="Lee S.K."/>
        </authorList>
    </citation>
    <scope>NUCLEOTIDE SEQUENCE [LARGE SCALE GENOMIC DNA]</scope>
    <source>
        <tissue evidence="3">Muscle</tissue>
    </source>
</reference>